<accession>A0AAW5K465</accession>
<name>A0AAW5K465_9BACT</name>
<comment type="caution">
    <text evidence="2">The sequence shown here is derived from an EMBL/GenBank/DDBJ whole genome shotgun (WGS) entry which is preliminary data.</text>
</comment>
<dbReference type="Pfam" id="PF02627">
    <property type="entry name" value="CMD"/>
    <property type="match status" value="2"/>
</dbReference>
<keyword evidence="3" id="KW-1185">Reference proteome</keyword>
<evidence type="ECO:0000313" key="3">
    <source>
        <dbReference type="Proteomes" id="UP001205919"/>
    </source>
</evidence>
<evidence type="ECO:0000313" key="2">
    <source>
        <dbReference type="EMBL" id="MCQ4815202.1"/>
    </source>
</evidence>
<dbReference type="PANTHER" id="PTHR33570">
    <property type="entry name" value="4-CARBOXYMUCONOLACTONE DECARBOXYLASE FAMILY PROTEIN"/>
    <property type="match status" value="1"/>
</dbReference>
<dbReference type="Proteomes" id="UP001205919">
    <property type="component" value="Unassembled WGS sequence"/>
</dbReference>
<dbReference type="InterPro" id="IPR003779">
    <property type="entry name" value="CMD-like"/>
</dbReference>
<sequence length="249" mass="27868">MAITAAAKEYHERMFSGYRSTFLDTDPEFIERFDNFAFDEVVNSDDLDGRTRMTAILASLVGCQGIDEYRAILPAALNFGVTPTEAKEMLYQAAAYLGIGRLYPFLRAANEILAERGVRLPLPGQSTTAAEERLAAGERAQIEIFGDGMKDFWRSGPEDSRHINRWLTDNCFGDWYTRGGLDLRRREMLTFCFLAAQGGCERQLASHIAANIRLGSGKEFLIKVISQCIPFIGYPRALNALDCINKISE</sequence>
<dbReference type="GO" id="GO:0051920">
    <property type="term" value="F:peroxiredoxin activity"/>
    <property type="evidence" value="ECO:0007669"/>
    <property type="project" value="InterPro"/>
</dbReference>
<evidence type="ECO:0000259" key="1">
    <source>
        <dbReference type="Pfam" id="PF02627"/>
    </source>
</evidence>
<dbReference type="PANTHER" id="PTHR33570:SF2">
    <property type="entry name" value="CARBOXYMUCONOLACTONE DECARBOXYLASE-LIKE DOMAIN-CONTAINING PROTEIN"/>
    <property type="match status" value="1"/>
</dbReference>
<dbReference type="InterPro" id="IPR029032">
    <property type="entry name" value="AhpD-like"/>
</dbReference>
<organism evidence="2 3">
    <name type="scientific">Cloacibacillus evryensis</name>
    <dbReference type="NCBI Taxonomy" id="508460"/>
    <lineage>
        <taxon>Bacteria</taxon>
        <taxon>Thermotogati</taxon>
        <taxon>Synergistota</taxon>
        <taxon>Synergistia</taxon>
        <taxon>Synergistales</taxon>
        <taxon>Synergistaceae</taxon>
        <taxon>Cloacibacillus</taxon>
    </lineage>
</organism>
<protein>
    <submittedName>
        <fullName evidence="2">Carboxymuconolactone decarboxylase family protein</fullName>
    </submittedName>
</protein>
<gene>
    <name evidence="2" type="ORF">NE630_12240</name>
</gene>
<feature type="domain" description="Carboxymuconolactone decarboxylase-like" evidence="1">
    <location>
        <begin position="27"/>
        <end position="111"/>
    </location>
</feature>
<dbReference type="EMBL" id="JANFYT010000029">
    <property type="protein sequence ID" value="MCQ4815202.1"/>
    <property type="molecule type" value="Genomic_DNA"/>
</dbReference>
<dbReference type="RefSeq" id="WP_008708988.1">
    <property type="nucleotide sequence ID" value="NZ_CABKQM010000002.1"/>
</dbReference>
<dbReference type="SUPFAM" id="SSF69118">
    <property type="entry name" value="AhpD-like"/>
    <property type="match status" value="1"/>
</dbReference>
<dbReference type="InterPro" id="IPR052512">
    <property type="entry name" value="4CMD/NDH-1_regulator"/>
</dbReference>
<feature type="domain" description="Carboxymuconolactone decarboxylase-like" evidence="1">
    <location>
        <begin position="165"/>
        <end position="243"/>
    </location>
</feature>
<reference evidence="2 3" key="1">
    <citation type="submission" date="2022-06" db="EMBL/GenBank/DDBJ databases">
        <title>Isolation of gut microbiota from human fecal samples.</title>
        <authorList>
            <person name="Pamer E.G."/>
            <person name="Barat B."/>
            <person name="Waligurski E."/>
            <person name="Medina S."/>
            <person name="Paddock L."/>
            <person name="Mostad J."/>
        </authorList>
    </citation>
    <scope>NUCLEOTIDE SEQUENCE [LARGE SCALE GENOMIC DNA]</scope>
    <source>
        <strain evidence="2 3">DFI.9.90</strain>
    </source>
</reference>
<proteinExistence type="predicted"/>
<dbReference type="AlphaFoldDB" id="A0AAW5K465"/>
<dbReference type="Gene3D" id="1.20.1290.10">
    <property type="entry name" value="AhpD-like"/>
    <property type="match status" value="1"/>
</dbReference>